<dbReference type="InterPro" id="IPR003594">
    <property type="entry name" value="HATPase_dom"/>
</dbReference>
<protein>
    <recommendedName>
        <fullName evidence="2">histidine kinase</fullName>
        <ecNumber evidence="2">2.7.13.3</ecNumber>
    </recommendedName>
</protein>
<dbReference type="GO" id="GO:0005524">
    <property type="term" value="F:ATP binding"/>
    <property type="evidence" value="ECO:0007669"/>
    <property type="project" value="UniProtKB-KW"/>
</dbReference>
<keyword evidence="5" id="KW-0067">ATP-binding</keyword>
<dbReference type="Proteomes" id="UP001549691">
    <property type="component" value="Unassembled WGS sequence"/>
</dbReference>
<dbReference type="Gene3D" id="1.10.287.130">
    <property type="match status" value="1"/>
</dbReference>
<dbReference type="Gene3D" id="3.30.565.10">
    <property type="entry name" value="Histidine kinase-like ATPase, C-terminal domain"/>
    <property type="match status" value="1"/>
</dbReference>
<feature type="transmembrane region" description="Helical" evidence="3">
    <location>
        <begin position="295"/>
        <end position="317"/>
    </location>
</feature>
<reference evidence="5 6" key="1">
    <citation type="submission" date="2024-07" db="EMBL/GenBank/DDBJ databases">
        <title>Uliginosibacterium flavum JJ3220;KACC:17644.</title>
        <authorList>
            <person name="Kim M.K."/>
        </authorList>
    </citation>
    <scope>NUCLEOTIDE SEQUENCE [LARGE SCALE GENOMIC DNA]</scope>
    <source>
        <strain evidence="5 6">KACC:17644</strain>
    </source>
</reference>
<dbReference type="InterPro" id="IPR054327">
    <property type="entry name" value="His-kinase-like_sensor"/>
</dbReference>
<dbReference type="PROSITE" id="PS50109">
    <property type="entry name" value="HIS_KIN"/>
    <property type="match status" value="1"/>
</dbReference>
<evidence type="ECO:0000313" key="5">
    <source>
        <dbReference type="EMBL" id="MET7014922.1"/>
    </source>
</evidence>
<gene>
    <name evidence="5" type="ORF">ABXR19_12035</name>
</gene>
<keyword evidence="3" id="KW-0472">Membrane</keyword>
<comment type="catalytic activity">
    <reaction evidence="1">
        <text>ATP + protein L-histidine = ADP + protein N-phospho-L-histidine.</text>
        <dbReference type="EC" id="2.7.13.3"/>
    </reaction>
</comment>
<dbReference type="PRINTS" id="PR00344">
    <property type="entry name" value="BCTRLSENSOR"/>
</dbReference>
<accession>A0ABV2TPG9</accession>
<dbReference type="CDD" id="cd12915">
    <property type="entry name" value="PDC2_DGC_like"/>
    <property type="match status" value="1"/>
</dbReference>
<dbReference type="Pfam" id="PF02518">
    <property type="entry name" value="HATPase_c"/>
    <property type="match status" value="1"/>
</dbReference>
<keyword evidence="5" id="KW-0547">Nucleotide-binding</keyword>
<proteinExistence type="predicted"/>
<dbReference type="InterPro" id="IPR036890">
    <property type="entry name" value="HATPase_C_sf"/>
</dbReference>
<evidence type="ECO:0000313" key="6">
    <source>
        <dbReference type="Proteomes" id="UP001549691"/>
    </source>
</evidence>
<evidence type="ECO:0000256" key="1">
    <source>
        <dbReference type="ARBA" id="ARBA00000085"/>
    </source>
</evidence>
<dbReference type="CDD" id="cd00075">
    <property type="entry name" value="HATPase"/>
    <property type="match status" value="1"/>
</dbReference>
<dbReference type="CDD" id="cd12914">
    <property type="entry name" value="PDC1_DGC_like"/>
    <property type="match status" value="1"/>
</dbReference>
<dbReference type="SMART" id="SM00387">
    <property type="entry name" value="HATPase_c"/>
    <property type="match status" value="1"/>
</dbReference>
<dbReference type="EC" id="2.7.13.3" evidence="2"/>
<evidence type="ECO:0000259" key="4">
    <source>
        <dbReference type="PROSITE" id="PS50109"/>
    </source>
</evidence>
<comment type="caution">
    <text evidence="5">The sequence shown here is derived from an EMBL/GenBank/DDBJ whole genome shotgun (WGS) entry which is preliminary data.</text>
</comment>
<feature type="domain" description="Histidine kinase" evidence="4">
    <location>
        <begin position="359"/>
        <end position="590"/>
    </location>
</feature>
<keyword evidence="3" id="KW-0812">Transmembrane</keyword>
<dbReference type="Pfam" id="PF22588">
    <property type="entry name" value="dCache_1_like"/>
    <property type="match status" value="1"/>
</dbReference>
<sequence length="594" mass="65232">MKQLRSRFRRLRCWLVASVLALASLLAVLASGFLWFDHTRSAQEASARLLADALAFSEYVTATLQASNVVLEMTRRDIERSADNQAFSEAALHELFQRNLSIVSASGTEVLPNSLVFVDASGHLFANSLTLPIERRDLSDLEYFKHHRAQSSAATWLSPLYVSHSTGLKIFVLSQRLQDHQGAFQGVLAITLRARYFEEYFKPLRLVPGQTITLLRTDGKPLFRYPAMEGFENTDVRHELSLRSMLSTGRGNDVRTSPYDGKLRRIGYVTGSQYPTLAMVSQLESDVFHDWRQRAWMMAGFMFGGLGALGLLFWFAWAQIGQVELAIDERRKALEELSVTESQLLQAEKLALLGRSVAVFAHDIGGPIGNAKVTITTLMDRAATLRKELNAGALRKSQLDDFVATATDAGDLVFGNLNRAANLLDDFKQTAMDQATSQPRLIELAPWLEQLAHSLSPQFVGTRIRLQLQAEPGLWLETLPGPLGQVISNLVNNARLHAFDETCEGVIRLEAAASAEGIRLSVSDDGKGMSEAVQARIFEPFFTTRAGSGGTGLGLHIVQTLVEQTLGGKLSVDSQPGAGSRFIVSLPSGKSVSA</sequence>
<dbReference type="InterPro" id="IPR004358">
    <property type="entry name" value="Sig_transdc_His_kin-like_C"/>
</dbReference>
<dbReference type="Gene3D" id="3.30.450.20">
    <property type="entry name" value="PAS domain"/>
    <property type="match status" value="2"/>
</dbReference>
<dbReference type="RefSeq" id="WP_354601385.1">
    <property type="nucleotide sequence ID" value="NZ_JBEWZI010000012.1"/>
</dbReference>
<keyword evidence="6" id="KW-1185">Reference proteome</keyword>
<dbReference type="SUPFAM" id="SSF55874">
    <property type="entry name" value="ATPase domain of HSP90 chaperone/DNA topoisomerase II/histidine kinase"/>
    <property type="match status" value="1"/>
</dbReference>
<dbReference type="PANTHER" id="PTHR43065">
    <property type="entry name" value="SENSOR HISTIDINE KINASE"/>
    <property type="match status" value="1"/>
</dbReference>
<name>A0ABV2TPG9_9RHOO</name>
<dbReference type="EMBL" id="JBEWZI010000012">
    <property type="protein sequence ID" value="MET7014922.1"/>
    <property type="molecule type" value="Genomic_DNA"/>
</dbReference>
<dbReference type="InterPro" id="IPR005467">
    <property type="entry name" value="His_kinase_dom"/>
</dbReference>
<organism evidence="5 6">
    <name type="scientific">Uliginosibacterium flavum</name>
    <dbReference type="NCBI Taxonomy" id="1396831"/>
    <lineage>
        <taxon>Bacteria</taxon>
        <taxon>Pseudomonadati</taxon>
        <taxon>Pseudomonadota</taxon>
        <taxon>Betaproteobacteria</taxon>
        <taxon>Rhodocyclales</taxon>
        <taxon>Zoogloeaceae</taxon>
        <taxon>Uliginosibacterium</taxon>
    </lineage>
</organism>
<evidence type="ECO:0000256" key="3">
    <source>
        <dbReference type="SAM" id="Phobius"/>
    </source>
</evidence>
<evidence type="ECO:0000256" key="2">
    <source>
        <dbReference type="ARBA" id="ARBA00012438"/>
    </source>
</evidence>
<keyword evidence="3" id="KW-1133">Transmembrane helix</keyword>